<feature type="domain" description="Peptidase S26" evidence="5">
    <location>
        <begin position="67"/>
        <end position="218"/>
    </location>
</feature>
<evidence type="ECO:0000256" key="1">
    <source>
        <dbReference type="ARBA" id="ARBA00004401"/>
    </source>
</evidence>
<dbReference type="CDD" id="cd06530">
    <property type="entry name" value="S26_SPase_I"/>
    <property type="match status" value="1"/>
</dbReference>
<dbReference type="AlphaFoldDB" id="A0A4Q2SN22"/>
<sequence length="256" mass="26583">MPGPVRRSLHMSTVTNATTMGGDAEQELRDLAATAYSQSATTPLLASIVLRRAQRQRRRRNAVRGSVVGAVVIGTAAAATIGGGPYYEYRQPSAVMEPTVPTASSVVVNRDLAPERLDVVQITLHIDGREVQGLLRVIGMAGDVVACPASSSTACTVTVNGEPVADATVAGLDTLPFDRVTVPEDALFVLGDARDKSVDSRDLGPVDLADVNGVVVAVINGAGKAGPVVGAPGHPVPDDYEIDPERPVPPAFTTDD</sequence>
<dbReference type="GO" id="GO:0009003">
    <property type="term" value="F:signal peptidase activity"/>
    <property type="evidence" value="ECO:0007669"/>
    <property type="project" value="UniProtKB-EC"/>
</dbReference>
<proteinExistence type="inferred from homology"/>
<dbReference type="OrthoDB" id="3827626at2"/>
<comment type="subcellular location">
    <subcellularLocation>
        <location evidence="1">Cell membrane</location>
        <topology evidence="1">Single-pass type II membrane protein</topology>
    </subcellularLocation>
    <subcellularLocation>
        <location evidence="3">Membrane</location>
        <topology evidence="3">Single-pass type II membrane protein</topology>
    </subcellularLocation>
</comment>
<dbReference type="Gene3D" id="2.10.109.10">
    <property type="entry name" value="Umud Fragment, subunit A"/>
    <property type="match status" value="1"/>
</dbReference>
<dbReference type="SUPFAM" id="SSF51306">
    <property type="entry name" value="LexA/Signal peptidase"/>
    <property type="match status" value="1"/>
</dbReference>
<dbReference type="GO" id="GO:0005886">
    <property type="term" value="C:plasma membrane"/>
    <property type="evidence" value="ECO:0007669"/>
    <property type="project" value="UniProtKB-SubCell"/>
</dbReference>
<evidence type="ECO:0000313" key="7">
    <source>
        <dbReference type="Proteomes" id="UP000291101"/>
    </source>
</evidence>
<dbReference type="Proteomes" id="UP000291101">
    <property type="component" value="Unassembled WGS sequence"/>
</dbReference>
<dbReference type="InterPro" id="IPR000223">
    <property type="entry name" value="Pept_S26A_signal_pept_1"/>
</dbReference>
<dbReference type="Pfam" id="PF10502">
    <property type="entry name" value="Peptidase_S26"/>
    <property type="match status" value="1"/>
</dbReference>
<organism evidence="6 7">
    <name type="scientific">Nocardioides zhouii</name>
    <dbReference type="NCBI Taxonomy" id="1168729"/>
    <lineage>
        <taxon>Bacteria</taxon>
        <taxon>Bacillati</taxon>
        <taxon>Actinomycetota</taxon>
        <taxon>Actinomycetes</taxon>
        <taxon>Propionibacteriales</taxon>
        <taxon>Nocardioidaceae</taxon>
        <taxon>Nocardioides</taxon>
    </lineage>
</organism>
<evidence type="ECO:0000256" key="4">
    <source>
        <dbReference type="SAM" id="MobiDB-lite"/>
    </source>
</evidence>
<dbReference type="PANTHER" id="PTHR43390:SF1">
    <property type="entry name" value="CHLOROPLAST PROCESSING PEPTIDASE"/>
    <property type="match status" value="1"/>
</dbReference>
<gene>
    <name evidence="6" type="primary">lepB</name>
    <name evidence="6" type="ORF">EUA94_18645</name>
</gene>
<evidence type="ECO:0000256" key="2">
    <source>
        <dbReference type="ARBA" id="ARBA00009370"/>
    </source>
</evidence>
<evidence type="ECO:0000259" key="5">
    <source>
        <dbReference type="Pfam" id="PF10502"/>
    </source>
</evidence>
<keyword evidence="3 6" id="KW-0378">Hydrolase</keyword>
<protein>
    <recommendedName>
        <fullName evidence="3">Signal peptidase I</fullName>
        <ecNumber evidence="3">3.4.21.89</ecNumber>
    </recommendedName>
</protein>
<keyword evidence="3" id="KW-0812">Transmembrane</keyword>
<feature type="transmembrane region" description="Helical" evidence="3">
    <location>
        <begin position="62"/>
        <end position="87"/>
    </location>
</feature>
<comment type="caution">
    <text evidence="6">The sequence shown here is derived from an EMBL/GenBank/DDBJ whole genome shotgun (WGS) entry which is preliminary data.</text>
</comment>
<keyword evidence="3" id="KW-0472">Membrane</keyword>
<keyword evidence="7" id="KW-1185">Reference proteome</keyword>
<dbReference type="InterPro" id="IPR019533">
    <property type="entry name" value="Peptidase_S26"/>
</dbReference>
<reference evidence="6 7" key="1">
    <citation type="submission" date="2019-01" db="EMBL/GenBank/DDBJ databases">
        <title>Novel species of Nocardioides.</title>
        <authorList>
            <person name="Liu Q."/>
            <person name="X Y.-H."/>
        </authorList>
    </citation>
    <scope>NUCLEOTIDE SEQUENCE [LARGE SCALE GENOMIC DNA]</scope>
    <source>
        <strain evidence="6 7">HLT2-9</strain>
    </source>
</reference>
<dbReference type="GO" id="GO:0006465">
    <property type="term" value="P:signal peptide processing"/>
    <property type="evidence" value="ECO:0007669"/>
    <property type="project" value="InterPro"/>
</dbReference>
<dbReference type="NCBIfam" id="TIGR02227">
    <property type="entry name" value="sigpep_I_bact"/>
    <property type="match status" value="1"/>
</dbReference>
<dbReference type="GO" id="GO:0004252">
    <property type="term" value="F:serine-type endopeptidase activity"/>
    <property type="evidence" value="ECO:0007669"/>
    <property type="project" value="InterPro"/>
</dbReference>
<evidence type="ECO:0000313" key="6">
    <source>
        <dbReference type="EMBL" id="RYC05458.1"/>
    </source>
</evidence>
<feature type="region of interest" description="Disordered" evidence="4">
    <location>
        <begin position="227"/>
        <end position="256"/>
    </location>
</feature>
<dbReference type="PRINTS" id="PR00727">
    <property type="entry name" value="LEADERPTASE"/>
</dbReference>
<dbReference type="EC" id="3.4.21.89" evidence="3"/>
<dbReference type="PANTHER" id="PTHR43390">
    <property type="entry name" value="SIGNAL PEPTIDASE I"/>
    <property type="match status" value="1"/>
</dbReference>
<evidence type="ECO:0000256" key="3">
    <source>
        <dbReference type="RuleBase" id="RU362042"/>
    </source>
</evidence>
<accession>A0A4Q2SN22</accession>
<dbReference type="EMBL" id="SDWV01000024">
    <property type="protein sequence ID" value="RYC05458.1"/>
    <property type="molecule type" value="Genomic_DNA"/>
</dbReference>
<comment type="similarity">
    <text evidence="2 3">Belongs to the peptidase S26 family.</text>
</comment>
<name>A0A4Q2SN22_9ACTN</name>
<keyword evidence="3" id="KW-1133">Transmembrane helix</keyword>
<keyword evidence="3" id="KW-0645">Protease</keyword>
<dbReference type="InterPro" id="IPR036286">
    <property type="entry name" value="LexA/Signal_pep-like_sf"/>
</dbReference>
<comment type="catalytic activity">
    <reaction evidence="3">
        <text>Cleavage of hydrophobic, N-terminal signal or leader sequences from secreted and periplasmic proteins.</text>
        <dbReference type="EC" id="3.4.21.89"/>
    </reaction>
</comment>